<evidence type="ECO:0000256" key="3">
    <source>
        <dbReference type="SAM" id="Coils"/>
    </source>
</evidence>
<evidence type="ECO:0000313" key="7">
    <source>
        <dbReference type="Proteomes" id="UP000077002"/>
    </source>
</evidence>
<dbReference type="GO" id="GO:0000976">
    <property type="term" value="F:transcription cis-regulatory region binding"/>
    <property type="evidence" value="ECO:0007669"/>
    <property type="project" value="InterPro"/>
</dbReference>
<dbReference type="PANTHER" id="PTHR40621:SF6">
    <property type="entry name" value="AP-1-LIKE TRANSCRIPTION FACTOR YAP1-RELATED"/>
    <property type="match status" value="1"/>
</dbReference>
<dbReference type="SUPFAM" id="SSF57959">
    <property type="entry name" value="Leucine zipper domain"/>
    <property type="match status" value="1"/>
</dbReference>
<keyword evidence="7" id="KW-1185">Reference proteome</keyword>
<accession>A0A177ESW4</accession>
<dbReference type="InterPro" id="IPR046347">
    <property type="entry name" value="bZIP_sf"/>
</dbReference>
<dbReference type="InterPro" id="IPR050936">
    <property type="entry name" value="AP-1-like"/>
</dbReference>
<dbReference type="Pfam" id="PF00170">
    <property type="entry name" value="bZIP_1"/>
    <property type="match status" value="1"/>
</dbReference>
<dbReference type="EMBL" id="LVKK01000177">
    <property type="protein sequence ID" value="OAG34152.1"/>
    <property type="molecule type" value="Genomic_DNA"/>
</dbReference>
<dbReference type="PANTHER" id="PTHR40621">
    <property type="entry name" value="TRANSCRIPTION FACTOR KAPC-RELATED"/>
    <property type="match status" value="1"/>
</dbReference>
<dbReference type="InterPro" id="IPR004827">
    <property type="entry name" value="bZIP"/>
</dbReference>
<gene>
    <name evidence="6" type="ORF">AYO21_11710</name>
</gene>
<dbReference type="OrthoDB" id="4145961at2759"/>
<dbReference type="PROSITE" id="PS50217">
    <property type="entry name" value="BZIP"/>
    <property type="match status" value="1"/>
</dbReference>
<dbReference type="GO" id="GO:0001228">
    <property type="term" value="F:DNA-binding transcription activator activity, RNA polymerase II-specific"/>
    <property type="evidence" value="ECO:0007669"/>
    <property type="project" value="TreeGrafter"/>
</dbReference>
<keyword evidence="2" id="KW-0539">Nucleus</keyword>
<name>A0A177ESW4_9EURO</name>
<comment type="caution">
    <text evidence="6">The sequence shown here is derived from an EMBL/GenBank/DDBJ whole genome shotgun (WGS) entry which is preliminary data.</text>
</comment>
<proteinExistence type="predicted"/>
<keyword evidence="3" id="KW-0175">Coiled coil</keyword>
<dbReference type="SMART" id="SM00338">
    <property type="entry name" value="BRLZ"/>
    <property type="match status" value="1"/>
</dbReference>
<dbReference type="AlphaFoldDB" id="A0A177ESW4"/>
<evidence type="ECO:0000313" key="6">
    <source>
        <dbReference type="EMBL" id="OAG34152.1"/>
    </source>
</evidence>
<dbReference type="Gene3D" id="1.20.5.170">
    <property type="match status" value="1"/>
</dbReference>
<organism evidence="6 7">
    <name type="scientific">Fonsecaea monophora</name>
    <dbReference type="NCBI Taxonomy" id="254056"/>
    <lineage>
        <taxon>Eukaryota</taxon>
        <taxon>Fungi</taxon>
        <taxon>Dikarya</taxon>
        <taxon>Ascomycota</taxon>
        <taxon>Pezizomycotina</taxon>
        <taxon>Eurotiomycetes</taxon>
        <taxon>Chaetothyriomycetidae</taxon>
        <taxon>Chaetothyriales</taxon>
        <taxon>Herpotrichiellaceae</taxon>
        <taxon>Fonsecaea</taxon>
    </lineage>
</organism>
<evidence type="ECO:0000259" key="5">
    <source>
        <dbReference type="PROSITE" id="PS50217"/>
    </source>
</evidence>
<feature type="domain" description="BZIP" evidence="5">
    <location>
        <begin position="122"/>
        <end position="185"/>
    </location>
</feature>
<dbReference type="Proteomes" id="UP000077002">
    <property type="component" value="Unassembled WGS sequence"/>
</dbReference>
<evidence type="ECO:0000256" key="1">
    <source>
        <dbReference type="ARBA" id="ARBA00004123"/>
    </source>
</evidence>
<protein>
    <recommendedName>
        <fullName evidence="5">BZIP domain-containing protein</fullName>
    </recommendedName>
</protein>
<sequence>MNSQGLFETSPYHTWTGSPFEWDHTPAVHLPNPQSSDSGHAKRLASRSGQSLLDENYDLFDTEVVDKFLFNVSESNSSKDDYTSSVSFCGMLEAEGTSPPATGARTKVISDTSSPMTEVVIDIPGERRRAQNRAAQRAHRERQKRYVAQLEKRFFALQANYNHLDEKYKKVEREHQSLMRMLSRQIPATPPVAQANMDSFLSVSSNDPLAVNEFLLCDQEPEQTMAEGIDGVFSKARRGFDEPVECIVETRDGMMPTIISSTYILSQIQIYAGNWDLWDRPVDAYRDAGFDLFTPRIVNGLGRAREFSLRLVLAQQKVLMRLCLTPTSFFNTGQTYQFADENITAGDGKGEIDSDASRLGSLKDTAWGSRQRSTTTAQLFYKWISVIAGWKTVVVAIHLVVLLTAVPFVNEDEMSMSVICDARALGYSGTSSHLLRRSHYYHYHPPASDGDDLTPYDCPVRATS</sequence>
<evidence type="ECO:0000256" key="2">
    <source>
        <dbReference type="ARBA" id="ARBA00023242"/>
    </source>
</evidence>
<reference evidence="6 7" key="1">
    <citation type="submission" date="2016-03" db="EMBL/GenBank/DDBJ databases">
        <title>Draft genome sequence of the Fonsecaea monophora CBS 269.37.</title>
        <authorList>
            <person name="Bombassaro A."/>
            <person name="Vinicius W.A."/>
            <person name="De Hoog S."/>
            <person name="Sun J."/>
            <person name="Souza E.M."/>
            <person name="Raittz R.T."/>
            <person name="Costa F."/>
            <person name="Leao A.C."/>
            <person name="Tadra-Sfeir M.Z."/>
            <person name="Baura V."/>
            <person name="Balsanelli E."/>
            <person name="Pedrosa F.O."/>
            <person name="Moreno L.F."/>
            <person name="Steffens M.B."/>
            <person name="Xi L."/>
            <person name="Bocca A.L."/>
            <person name="Felipe M.S."/>
            <person name="Teixeira M."/>
            <person name="Telles Filho F.Q."/>
            <person name="Azevedo C.M."/>
            <person name="Gomes R."/>
            <person name="Vicente V.A."/>
        </authorList>
    </citation>
    <scope>NUCLEOTIDE SEQUENCE [LARGE SCALE GENOMIC DNA]</scope>
    <source>
        <strain evidence="6 7">CBS 269.37</strain>
    </source>
</reference>
<dbReference type="GO" id="GO:0090575">
    <property type="term" value="C:RNA polymerase II transcription regulator complex"/>
    <property type="evidence" value="ECO:0007669"/>
    <property type="project" value="TreeGrafter"/>
</dbReference>
<comment type="subcellular location">
    <subcellularLocation>
        <location evidence="1">Nucleus</location>
    </subcellularLocation>
</comment>
<dbReference type="RefSeq" id="XP_022506104.1">
    <property type="nucleotide sequence ID" value="XM_022661594.1"/>
</dbReference>
<feature type="coiled-coil region" evidence="3">
    <location>
        <begin position="147"/>
        <end position="181"/>
    </location>
</feature>
<dbReference type="GeneID" id="34606798"/>
<dbReference type="PROSITE" id="PS00036">
    <property type="entry name" value="BZIP_BASIC"/>
    <property type="match status" value="1"/>
</dbReference>
<feature type="region of interest" description="Disordered" evidence="4">
    <location>
        <begin position="25"/>
        <end position="47"/>
    </location>
</feature>
<dbReference type="CDD" id="cd14688">
    <property type="entry name" value="bZIP_YAP"/>
    <property type="match status" value="1"/>
</dbReference>
<evidence type="ECO:0000256" key="4">
    <source>
        <dbReference type="SAM" id="MobiDB-lite"/>
    </source>
</evidence>